<dbReference type="Gene3D" id="3.20.20.240">
    <property type="entry name" value="Methylmalonyl-CoA mutase"/>
    <property type="match status" value="1"/>
</dbReference>
<dbReference type="InterPro" id="IPR051599">
    <property type="entry name" value="Cell_Envelope_Assoc"/>
</dbReference>
<dbReference type="Pfam" id="PF01642">
    <property type="entry name" value="MM_CoA_mutase"/>
    <property type="match status" value="1"/>
</dbReference>
<dbReference type="InterPro" id="IPR006099">
    <property type="entry name" value="MeMalonylCoA_mutase_a/b_cat"/>
</dbReference>
<reference evidence="3" key="1">
    <citation type="submission" date="2020-11" db="EMBL/GenBank/DDBJ databases">
        <authorList>
            <person name="Tran Van P."/>
        </authorList>
    </citation>
    <scope>NUCLEOTIDE SEQUENCE</scope>
</reference>
<feature type="domain" description="Methylmalonyl-CoA mutase alpha/beta chain catalytic" evidence="1">
    <location>
        <begin position="196"/>
        <end position="321"/>
    </location>
</feature>
<dbReference type="Pfam" id="PF02698">
    <property type="entry name" value="DUF218"/>
    <property type="match status" value="1"/>
</dbReference>
<dbReference type="AlphaFoldDB" id="A0A7R8ZSY8"/>
<accession>A0A7R8ZSY8</accession>
<dbReference type="OrthoDB" id="10067225at2759"/>
<organism evidence="3">
    <name type="scientific">Cyprideis torosa</name>
    <dbReference type="NCBI Taxonomy" id="163714"/>
    <lineage>
        <taxon>Eukaryota</taxon>
        <taxon>Metazoa</taxon>
        <taxon>Ecdysozoa</taxon>
        <taxon>Arthropoda</taxon>
        <taxon>Crustacea</taxon>
        <taxon>Oligostraca</taxon>
        <taxon>Ostracoda</taxon>
        <taxon>Podocopa</taxon>
        <taxon>Podocopida</taxon>
        <taxon>Cytherocopina</taxon>
        <taxon>Cytheroidea</taxon>
        <taxon>Cytherideidae</taxon>
        <taxon>Cyprideis</taxon>
    </lineage>
</organism>
<name>A0A7R8ZSY8_9CRUS</name>
<dbReference type="GO" id="GO:0005886">
    <property type="term" value="C:plasma membrane"/>
    <property type="evidence" value="ECO:0007669"/>
    <property type="project" value="TreeGrafter"/>
</dbReference>
<dbReference type="PANTHER" id="PTHR30336:SF20">
    <property type="entry name" value="DUF218 DOMAIN-CONTAINING PROTEIN"/>
    <property type="match status" value="1"/>
</dbReference>
<evidence type="ECO:0000259" key="1">
    <source>
        <dbReference type="Pfam" id="PF01642"/>
    </source>
</evidence>
<proteinExistence type="predicted"/>
<evidence type="ECO:0000259" key="2">
    <source>
        <dbReference type="Pfam" id="PF02698"/>
    </source>
</evidence>
<feature type="domain" description="DUF218" evidence="2">
    <location>
        <begin position="65"/>
        <end position="185"/>
    </location>
</feature>
<gene>
    <name evidence="3" type="ORF">CTOB1V02_LOCUS11067</name>
</gene>
<dbReference type="SUPFAM" id="SSF51703">
    <property type="entry name" value="Cobalamin (vitamin B12)-dependent enzymes"/>
    <property type="match status" value="1"/>
</dbReference>
<dbReference type="GO" id="GO:0016866">
    <property type="term" value="F:intramolecular transferase activity"/>
    <property type="evidence" value="ECO:0007669"/>
    <property type="project" value="InterPro"/>
</dbReference>
<dbReference type="EMBL" id="OB665894">
    <property type="protein sequence ID" value="CAD7233244.1"/>
    <property type="molecule type" value="Genomic_DNA"/>
</dbReference>
<feature type="non-terminal residue" evidence="3">
    <location>
        <position position="350"/>
    </location>
</feature>
<protein>
    <submittedName>
        <fullName evidence="3">Uncharacterized protein</fullName>
    </submittedName>
</protein>
<dbReference type="InterPro" id="IPR016176">
    <property type="entry name" value="Cbl-dep_enz_cat"/>
</dbReference>
<dbReference type="GO" id="GO:0031419">
    <property type="term" value="F:cobalamin binding"/>
    <property type="evidence" value="ECO:0007669"/>
    <property type="project" value="InterPro"/>
</dbReference>
<dbReference type="CDD" id="cd06259">
    <property type="entry name" value="YdcF-like"/>
    <property type="match status" value="1"/>
</dbReference>
<dbReference type="PANTHER" id="PTHR30336">
    <property type="entry name" value="INNER MEMBRANE PROTEIN, PROBABLE PERMEASE"/>
    <property type="match status" value="1"/>
</dbReference>
<sequence length="350" mass="39572">MAGQLPTQAISLSGPKPKLKCAPKLIKKRGFVVAIIVYANDLVEKSSDNLTYENVSKIPYNTYGLVLGTSKYTVNGNLNPYYQNRMEAAAKLYKSGKVKYLLVSGDNRTTKYNEPEKMKASLIELGVPADRIYPDYGGRRTLDSVVRAHEIFGLDEFTIISQGFHNERAIYIAKEKGLNCVGYNAKDVDAQTSFYQTYENNLIRSTYEAAAGIFGGCDAIYLHPFDYLSKGGNDFSNELAYKQLLIMQEESYLNQFKDPTKGGYYLDEVRNEMQENAWASFLKIEEQGGFMQYYASGDLKKQIEKEAEMEQKAFDQGDKSLFNQIIYAAIPDDYQDRIITAFEEAKNLLS</sequence>
<evidence type="ECO:0000313" key="3">
    <source>
        <dbReference type="EMBL" id="CAD7233244.1"/>
    </source>
</evidence>
<dbReference type="InterPro" id="IPR003848">
    <property type="entry name" value="DUF218"/>
</dbReference>